<keyword evidence="3" id="KW-1185">Reference proteome</keyword>
<proteinExistence type="predicted"/>
<dbReference type="SUPFAM" id="SSF55781">
    <property type="entry name" value="GAF domain-like"/>
    <property type="match status" value="1"/>
</dbReference>
<comment type="caution">
    <text evidence="2">The sequence shown here is derived from an EMBL/GenBank/DDBJ whole genome shotgun (WGS) entry which is preliminary data.</text>
</comment>
<dbReference type="InterPro" id="IPR029016">
    <property type="entry name" value="GAF-like_dom_sf"/>
</dbReference>
<reference evidence="2 3" key="1">
    <citation type="submission" date="2022-01" db="EMBL/GenBank/DDBJ databases">
        <title>Nocardioides sp. nov., an actinomycete isolated from mining soil.</title>
        <authorList>
            <person name="Liu L."/>
        </authorList>
    </citation>
    <scope>NUCLEOTIDE SEQUENCE [LARGE SCALE GENOMIC DNA]</scope>
    <source>
        <strain evidence="2 3">KLBMP 9356</strain>
    </source>
</reference>
<feature type="domain" description="IclR-ED" evidence="1">
    <location>
        <begin position="1"/>
        <end position="137"/>
    </location>
</feature>
<evidence type="ECO:0000259" key="1">
    <source>
        <dbReference type="PROSITE" id="PS51078"/>
    </source>
</evidence>
<evidence type="ECO:0000313" key="2">
    <source>
        <dbReference type="EMBL" id="MCF6378147.1"/>
    </source>
</evidence>
<dbReference type="Pfam" id="PF01614">
    <property type="entry name" value="IclR_C"/>
    <property type="match status" value="1"/>
</dbReference>
<gene>
    <name evidence="2" type="ORF">L2K70_11085</name>
</gene>
<dbReference type="PROSITE" id="PS51078">
    <property type="entry name" value="ICLR_ED"/>
    <property type="match status" value="1"/>
</dbReference>
<dbReference type="InterPro" id="IPR014757">
    <property type="entry name" value="Tscrpt_reg_IclR_C"/>
</dbReference>
<evidence type="ECO:0000313" key="3">
    <source>
        <dbReference type="Proteomes" id="UP001201161"/>
    </source>
</evidence>
<organism evidence="2 3">
    <name type="scientific">Nocardioides potassii</name>
    <dbReference type="NCBI Taxonomy" id="2911371"/>
    <lineage>
        <taxon>Bacteria</taxon>
        <taxon>Bacillati</taxon>
        <taxon>Actinomycetota</taxon>
        <taxon>Actinomycetes</taxon>
        <taxon>Propionibacteriales</taxon>
        <taxon>Nocardioidaceae</taxon>
        <taxon>Nocardioides</taxon>
    </lineage>
</organism>
<dbReference type="PANTHER" id="PTHR30136">
    <property type="entry name" value="HELIX-TURN-HELIX TRANSCRIPTIONAL REGULATOR, ICLR FAMILY"/>
    <property type="match status" value="1"/>
</dbReference>
<dbReference type="PANTHER" id="PTHR30136:SF24">
    <property type="entry name" value="HTH-TYPE TRANSCRIPTIONAL REPRESSOR ALLR"/>
    <property type="match status" value="1"/>
</dbReference>
<protein>
    <recommendedName>
        <fullName evidence="1">IclR-ED domain-containing protein</fullName>
    </recommendedName>
</protein>
<dbReference type="InterPro" id="IPR050707">
    <property type="entry name" value="HTH_MetabolicPath_Reg"/>
</dbReference>
<dbReference type="EMBL" id="JAKJHZ010000007">
    <property type="protein sequence ID" value="MCF6378147.1"/>
    <property type="molecule type" value="Genomic_DNA"/>
</dbReference>
<accession>A0ABS9HCW4</accession>
<dbReference type="Gene3D" id="3.30.450.40">
    <property type="match status" value="1"/>
</dbReference>
<sequence>MVREDGSFPLRSHVLHEGRRFPLGVASAGTAILAYMSPQEIDACLARSDRVQYGAAHEATQVRARLATTRDVGWALNPGLIVEGSWGMGAAVFDEQGSPIGALSLTGVEHRFTAARQPDLGRRLLSAAHELSGRLRATR</sequence>
<dbReference type="Proteomes" id="UP001201161">
    <property type="component" value="Unassembled WGS sequence"/>
</dbReference>
<name>A0ABS9HCW4_9ACTN</name>